<sequence>MTEPTVAHDVIHRLINGIVDQQWHTLGELYADDAVVTHPFAVPEPTRTEGAALRKRFTESAGMPLKLTASNIVIHQTADPEVFVVEYDYHVVGTKTGRELDTANILVMHIRDGKIVSSRDYHNHGVFAAAVTK</sequence>
<protein>
    <recommendedName>
        <fullName evidence="1">SnoaL-like domain-containing protein</fullName>
    </recommendedName>
</protein>
<dbReference type="Pfam" id="PF12680">
    <property type="entry name" value="SnoaL_2"/>
    <property type="match status" value="1"/>
</dbReference>
<dbReference type="Proteomes" id="UP000323454">
    <property type="component" value="Unassembled WGS sequence"/>
</dbReference>
<organism evidence="2 3">
    <name type="scientific">Solihabitans fulvus</name>
    <dbReference type="NCBI Taxonomy" id="1892852"/>
    <lineage>
        <taxon>Bacteria</taxon>
        <taxon>Bacillati</taxon>
        <taxon>Actinomycetota</taxon>
        <taxon>Actinomycetes</taxon>
        <taxon>Pseudonocardiales</taxon>
        <taxon>Pseudonocardiaceae</taxon>
        <taxon>Solihabitans</taxon>
    </lineage>
</organism>
<feature type="domain" description="SnoaL-like" evidence="1">
    <location>
        <begin position="12"/>
        <end position="117"/>
    </location>
</feature>
<dbReference type="RefSeq" id="WP_149852445.1">
    <property type="nucleotide sequence ID" value="NZ_VUOB01000050.1"/>
</dbReference>
<dbReference type="SUPFAM" id="SSF54427">
    <property type="entry name" value="NTF2-like"/>
    <property type="match status" value="1"/>
</dbReference>
<dbReference type="InterPro" id="IPR032710">
    <property type="entry name" value="NTF2-like_dom_sf"/>
</dbReference>
<reference evidence="2 3" key="1">
    <citation type="submission" date="2019-09" db="EMBL/GenBank/DDBJ databases">
        <title>Goodfellowia gen. nov., a new genus of the Pseudonocardineae related to Actinoalloteichus, containing Goodfellowia coeruleoviolacea gen. nov., comb. nov. gen. nov., comb. nov.</title>
        <authorList>
            <person name="Labeda D."/>
        </authorList>
    </citation>
    <scope>NUCLEOTIDE SEQUENCE [LARGE SCALE GENOMIC DNA]</scope>
    <source>
        <strain evidence="2 3">AN110305</strain>
    </source>
</reference>
<comment type="caution">
    <text evidence="2">The sequence shown here is derived from an EMBL/GenBank/DDBJ whole genome shotgun (WGS) entry which is preliminary data.</text>
</comment>
<name>A0A5B2X0M2_9PSEU</name>
<keyword evidence="3" id="KW-1185">Reference proteome</keyword>
<accession>A0A5B2X0M2</accession>
<evidence type="ECO:0000259" key="1">
    <source>
        <dbReference type="Pfam" id="PF12680"/>
    </source>
</evidence>
<evidence type="ECO:0000313" key="2">
    <source>
        <dbReference type="EMBL" id="KAA2256722.1"/>
    </source>
</evidence>
<reference evidence="2 3" key="2">
    <citation type="submission" date="2019-09" db="EMBL/GenBank/DDBJ databases">
        <authorList>
            <person name="Jin C."/>
        </authorList>
    </citation>
    <scope>NUCLEOTIDE SEQUENCE [LARGE SCALE GENOMIC DNA]</scope>
    <source>
        <strain evidence="2 3">AN110305</strain>
    </source>
</reference>
<dbReference type="EMBL" id="VUOB01000050">
    <property type="protein sequence ID" value="KAA2256722.1"/>
    <property type="molecule type" value="Genomic_DNA"/>
</dbReference>
<dbReference type="OrthoDB" id="3681559at2"/>
<dbReference type="Gene3D" id="3.10.450.50">
    <property type="match status" value="1"/>
</dbReference>
<dbReference type="InterPro" id="IPR037401">
    <property type="entry name" value="SnoaL-like"/>
</dbReference>
<evidence type="ECO:0000313" key="3">
    <source>
        <dbReference type="Proteomes" id="UP000323454"/>
    </source>
</evidence>
<proteinExistence type="predicted"/>
<dbReference type="AlphaFoldDB" id="A0A5B2X0M2"/>
<gene>
    <name evidence="2" type="ORF">F0L68_26060</name>
</gene>